<name>A0A421BB09_9PSEU</name>
<evidence type="ECO:0000256" key="3">
    <source>
        <dbReference type="ARBA" id="ARBA00022547"/>
    </source>
</evidence>
<dbReference type="GO" id="GO:0033177">
    <property type="term" value="C:proton-transporting two-sector ATPase complex, proton-transporting domain"/>
    <property type="evidence" value="ECO:0007669"/>
    <property type="project" value="InterPro"/>
</dbReference>
<dbReference type="Pfam" id="PF00137">
    <property type="entry name" value="ATP-synt_C"/>
    <property type="match status" value="1"/>
</dbReference>
<evidence type="ECO:0000256" key="6">
    <source>
        <dbReference type="ARBA" id="ARBA00023121"/>
    </source>
</evidence>
<protein>
    <recommendedName>
        <fullName evidence="8">ATP synthase subunit c</fullName>
    </recommendedName>
    <alternativeName>
        <fullName evidence="8">ATP synthase F(0) sector subunit c</fullName>
    </alternativeName>
    <alternativeName>
        <fullName evidence="8">F-type ATPase subunit c</fullName>
        <shortName evidence="8">F-ATPase subunit c</shortName>
    </alternativeName>
    <alternativeName>
        <fullName evidence="8">Lipid-binding protein</fullName>
    </alternativeName>
</protein>
<dbReference type="AlphaFoldDB" id="A0A421BB09"/>
<organism evidence="10 11">
    <name type="scientific">Actinokineospora cianjurensis</name>
    <dbReference type="NCBI Taxonomy" id="585224"/>
    <lineage>
        <taxon>Bacteria</taxon>
        <taxon>Bacillati</taxon>
        <taxon>Actinomycetota</taxon>
        <taxon>Actinomycetes</taxon>
        <taxon>Pseudonocardiales</taxon>
        <taxon>Pseudonocardiaceae</taxon>
        <taxon>Actinokineospora</taxon>
    </lineage>
</organism>
<keyword evidence="8" id="KW-0375">Hydrogen ion transport</keyword>
<dbReference type="PRINTS" id="PR00124">
    <property type="entry name" value="ATPASEC"/>
</dbReference>
<feature type="domain" description="V-ATPase proteolipid subunit C-like" evidence="9">
    <location>
        <begin position="25"/>
        <end position="85"/>
    </location>
</feature>
<gene>
    <name evidence="8" type="primary">atpE</name>
    <name evidence="10" type="ORF">CLV68_1943</name>
</gene>
<evidence type="ECO:0000256" key="5">
    <source>
        <dbReference type="ARBA" id="ARBA00022989"/>
    </source>
</evidence>
<evidence type="ECO:0000259" key="9">
    <source>
        <dbReference type="Pfam" id="PF00137"/>
    </source>
</evidence>
<evidence type="ECO:0000256" key="2">
    <source>
        <dbReference type="ARBA" id="ARBA00006704"/>
    </source>
</evidence>
<dbReference type="SUPFAM" id="SSF81333">
    <property type="entry name" value="F1F0 ATP synthase subunit C"/>
    <property type="match status" value="1"/>
</dbReference>
<dbReference type="GO" id="GO:0045259">
    <property type="term" value="C:proton-transporting ATP synthase complex"/>
    <property type="evidence" value="ECO:0007669"/>
    <property type="project" value="UniProtKB-KW"/>
</dbReference>
<feature type="transmembrane region" description="Helical" evidence="8">
    <location>
        <begin position="28"/>
        <end position="52"/>
    </location>
</feature>
<dbReference type="HAMAP" id="MF_01396">
    <property type="entry name" value="ATP_synth_c_bact"/>
    <property type="match status" value="1"/>
</dbReference>
<keyword evidence="7 8" id="KW-0472">Membrane</keyword>
<evidence type="ECO:0000313" key="10">
    <source>
        <dbReference type="EMBL" id="RLK61403.1"/>
    </source>
</evidence>
<keyword evidence="8" id="KW-0406">Ion transport</keyword>
<dbReference type="InterPro" id="IPR038662">
    <property type="entry name" value="ATP_synth_F0_csu_sf"/>
</dbReference>
<dbReference type="InterPro" id="IPR000454">
    <property type="entry name" value="ATP_synth_F0_csu"/>
</dbReference>
<dbReference type="GO" id="GO:0008289">
    <property type="term" value="F:lipid binding"/>
    <property type="evidence" value="ECO:0007669"/>
    <property type="project" value="UniProtKB-KW"/>
</dbReference>
<comment type="function">
    <text evidence="8">F(1)F(0) ATP synthase produces ATP from ADP in the presence of a proton or sodium gradient. F-type ATPases consist of two structural domains, F(1) containing the extramembraneous catalytic core and F(0) containing the membrane proton channel, linked together by a central stalk and a peripheral stalk. During catalysis, ATP synthesis in the catalytic domain of F(1) is coupled via a rotary mechanism of the central stalk subunits to proton translocation.</text>
</comment>
<evidence type="ECO:0000256" key="1">
    <source>
        <dbReference type="ARBA" id="ARBA00004141"/>
    </source>
</evidence>
<feature type="transmembrane region" description="Helical" evidence="8">
    <location>
        <begin position="64"/>
        <end position="86"/>
    </location>
</feature>
<evidence type="ECO:0000256" key="8">
    <source>
        <dbReference type="HAMAP-Rule" id="MF_01396"/>
    </source>
</evidence>
<evidence type="ECO:0000313" key="11">
    <source>
        <dbReference type="Proteomes" id="UP000282454"/>
    </source>
</evidence>
<comment type="caution">
    <text evidence="10">The sequence shown here is derived from an EMBL/GenBank/DDBJ whole genome shotgun (WGS) entry which is preliminary data.</text>
</comment>
<keyword evidence="5 8" id="KW-1133">Transmembrane helix</keyword>
<dbReference type="Gene3D" id="1.20.20.10">
    <property type="entry name" value="F1F0 ATP synthase subunit C"/>
    <property type="match status" value="1"/>
</dbReference>
<keyword evidence="8" id="KW-1003">Cell membrane</keyword>
<reference evidence="10 11" key="1">
    <citation type="submission" date="2018-10" db="EMBL/GenBank/DDBJ databases">
        <title>Genomic Encyclopedia of Archaeal and Bacterial Type Strains, Phase II (KMG-II): from individual species to whole genera.</title>
        <authorList>
            <person name="Goeker M."/>
        </authorList>
    </citation>
    <scope>NUCLEOTIDE SEQUENCE [LARGE SCALE GENOMIC DNA]</scope>
    <source>
        <strain evidence="10 11">DSM 45657</strain>
    </source>
</reference>
<feature type="site" description="Reversibly protonated during proton transport" evidence="8">
    <location>
        <position position="73"/>
    </location>
</feature>
<dbReference type="GO" id="GO:0005886">
    <property type="term" value="C:plasma membrane"/>
    <property type="evidence" value="ECO:0007669"/>
    <property type="project" value="UniProtKB-SubCell"/>
</dbReference>
<comment type="similarity">
    <text evidence="2 8">Belongs to the ATPase C chain family.</text>
</comment>
<comment type="subcellular location">
    <subcellularLocation>
        <location evidence="8">Cell membrane</location>
        <topology evidence="8">Multi-pass membrane protein</topology>
    </subcellularLocation>
    <subcellularLocation>
        <location evidence="1">Membrane</location>
        <topology evidence="1">Multi-pass membrane protein</topology>
    </subcellularLocation>
</comment>
<keyword evidence="6 8" id="KW-0446">Lipid-binding</keyword>
<dbReference type="InterPro" id="IPR035921">
    <property type="entry name" value="F/V-ATP_Csub_sf"/>
</dbReference>
<evidence type="ECO:0000256" key="7">
    <source>
        <dbReference type="ARBA" id="ARBA00023136"/>
    </source>
</evidence>
<dbReference type="InterPro" id="IPR002379">
    <property type="entry name" value="ATPase_proteolipid_c-like_dom"/>
</dbReference>
<evidence type="ECO:0000256" key="4">
    <source>
        <dbReference type="ARBA" id="ARBA00022692"/>
    </source>
</evidence>
<keyword evidence="3 8" id="KW-0138">CF(0)</keyword>
<keyword evidence="8" id="KW-0066">ATP synthesis</keyword>
<dbReference type="RefSeq" id="WP_121390061.1">
    <property type="nucleotide sequence ID" value="NZ_RCDD01000001.1"/>
</dbReference>
<proteinExistence type="inferred from homology"/>
<dbReference type="PANTHER" id="PTHR10031:SF0">
    <property type="entry name" value="ATPASE PROTEIN 9"/>
    <property type="match status" value="1"/>
</dbReference>
<dbReference type="OrthoDB" id="3183855at2"/>
<keyword evidence="4 8" id="KW-0812">Transmembrane</keyword>
<keyword evidence="11" id="KW-1185">Reference proteome</keyword>
<sequence>MSSAVVLAQAAESAGSIADLNKGLAMIGYGLGAIGPGIGVGIIFAAVINGTARQPEAEGKLRGLAFQTFVLTEVLALIGLVLYFIASA</sequence>
<dbReference type="Proteomes" id="UP000282454">
    <property type="component" value="Unassembled WGS sequence"/>
</dbReference>
<keyword evidence="8" id="KW-0813">Transport</keyword>
<dbReference type="GO" id="GO:0046933">
    <property type="term" value="F:proton-transporting ATP synthase activity, rotational mechanism"/>
    <property type="evidence" value="ECO:0007669"/>
    <property type="project" value="UniProtKB-UniRule"/>
</dbReference>
<dbReference type="EMBL" id="RCDD01000001">
    <property type="protein sequence ID" value="RLK61403.1"/>
    <property type="molecule type" value="Genomic_DNA"/>
</dbReference>
<comment type="function">
    <text evidence="8">Key component of the F(0) channel; it plays a direct role in translocation across the membrane. A homomeric c-ring of between 10-14 subunits forms the central stalk rotor element with the F(1) delta and epsilon subunits.</text>
</comment>
<accession>A0A421BB09</accession>
<dbReference type="PANTHER" id="PTHR10031">
    <property type="entry name" value="ATP SYNTHASE LIPID-BINDING PROTEIN, MITOCHONDRIAL"/>
    <property type="match status" value="1"/>
</dbReference>